<keyword evidence="4 6" id="KW-1133">Transmembrane helix</keyword>
<proteinExistence type="predicted"/>
<evidence type="ECO:0000256" key="5">
    <source>
        <dbReference type="ARBA" id="ARBA00023136"/>
    </source>
</evidence>
<keyword evidence="3 6" id="KW-0812">Transmembrane</keyword>
<evidence type="ECO:0000256" key="4">
    <source>
        <dbReference type="ARBA" id="ARBA00022989"/>
    </source>
</evidence>
<feature type="transmembrane region" description="Helical" evidence="6">
    <location>
        <begin position="193"/>
        <end position="217"/>
    </location>
</feature>
<feature type="transmembrane region" description="Helical" evidence="6">
    <location>
        <begin position="280"/>
        <end position="298"/>
    </location>
</feature>
<keyword evidence="8" id="KW-1185">Reference proteome</keyword>
<dbReference type="PANTHER" id="PTHR39087">
    <property type="entry name" value="UPF0104 MEMBRANE PROTEIN MJ1595"/>
    <property type="match status" value="1"/>
</dbReference>
<keyword evidence="5 6" id="KW-0472">Membrane</keyword>
<dbReference type="RefSeq" id="WP_311577995.1">
    <property type="nucleotide sequence ID" value="NZ_JAVRFH010000035.1"/>
</dbReference>
<dbReference type="Pfam" id="PF03706">
    <property type="entry name" value="LPG_synthase_TM"/>
    <property type="match status" value="1"/>
</dbReference>
<accession>A0ABU3AV51</accession>
<organism evidence="7 8">
    <name type="scientific">Streptomyces lancefieldiae</name>
    <dbReference type="NCBI Taxonomy" id="3075520"/>
    <lineage>
        <taxon>Bacteria</taxon>
        <taxon>Bacillati</taxon>
        <taxon>Actinomycetota</taxon>
        <taxon>Actinomycetes</taxon>
        <taxon>Kitasatosporales</taxon>
        <taxon>Streptomycetaceae</taxon>
        <taxon>Streptomyces</taxon>
    </lineage>
</organism>
<feature type="transmembrane region" description="Helical" evidence="6">
    <location>
        <begin position="142"/>
        <end position="164"/>
    </location>
</feature>
<gene>
    <name evidence="7" type="ORF">RM812_28055</name>
</gene>
<evidence type="ECO:0000256" key="1">
    <source>
        <dbReference type="ARBA" id="ARBA00004651"/>
    </source>
</evidence>
<dbReference type="InterPro" id="IPR022791">
    <property type="entry name" value="L-PG_synthase/AglD"/>
</dbReference>
<comment type="subcellular location">
    <subcellularLocation>
        <location evidence="1">Cell membrane</location>
        <topology evidence="1">Multi-pass membrane protein</topology>
    </subcellularLocation>
</comment>
<evidence type="ECO:0000313" key="7">
    <source>
        <dbReference type="EMBL" id="MDT0614046.1"/>
    </source>
</evidence>
<keyword evidence="2" id="KW-1003">Cell membrane</keyword>
<feature type="transmembrane region" description="Helical" evidence="6">
    <location>
        <begin position="223"/>
        <end position="240"/>
    </location>
</feature>
<feature type="transmembrane region" description="Helical" evidence="6">
    <location>
        <begin position="252"/>
        <end position="274"/>
    </location>
</feature>
<name>A0ABU3AV51_9ACTN</name>
<evidence type="ECO:0000256" key="6">
    <source>
        <dbReference type="SAM" id="Phobius"/>
    </source>
</evidence>
<comment type="caution">
    <text evidence="7">The sequence shown here is derived from an EMBL/GenBank/DDBJ whole genome shotgun (WGS) entry which is preliminary data.</text>
</comment>
<sequence>MVPLLLVAVVAARHRSVLAEGFGHLATARWPWLLAAVGATCLTWVAAACTRQGAVVERLPRRRLLAAQFAAGAANHLLPTGLGASAVNLRFMTVCGLPLARASAALALYLLAESVGRLALLGVLLIAFPDALRLGAPAPGAAIGPLLVAAGAVPVVAAGVLALLPRLRTSVVSFLRTALGEARSVHARPARALALWGGALAFPALQASALVLVGRALGLPVPPAHMAVAYLAATIAVALVPAPGGVGSVEAALVVALVAAGGPAAVATAVVLAFRLLTVWLPLLPGALTLVALVRMKVI</sequence>
<dbReference type="EMBL" id="JAVRFH010000035">
    <property type="protein sequence ID" value="MDT0614046.1"/>
    <property type="molecule type" value="Genomic_DNA"/>
</dbReference>
<reference evidence="7" key="1">
    <citation type="submission" date="2024-05" db="EMBL/GenBank/DDBJ databases">
        <title>30 novel species of actinomycetes from the DSMZ collection.</title>
        <authorList>
            <person name="Nouioui I."/>
        </authorList>
    </citation>
    <scope>NUCLEOTIDE SEQUENCE</scope>
    <source>
        <strain evidence="7">DSM 40712</strain>
    </source>
</reference>
<dbReference type="Proteomes" id="UP001180724">
    <property type="component" value="Unassembled WGS sequence"/>
</dbReference>
<dbReference type="PANTHER" id="PTHR39087:SF2">
    <property type="entry name" value="UPF0104 MEMBRANE PROTEIN MJ1595"/>
    <property type="match status" value="1"/>
</dbReference>
<feature type="transmembrane region" description="Helical" evidence="6">
    <location>
        <begin position="29"/>
        <end position="50"/>
    </location>
</feature>
<evidence type="ECO:0000256" key="2">
    <source>
        <dbReference type="ARBA" id="ARBA00022475"/>
    </source>
</evidence>
<protein>
    <submittedName>
        <fullName evidence="7">Lysylphosphatidylglycerol synthase domain-containing protein</fullName>
    </submittedName>
</protein>
<evidence type="ECO:0000313" key="8">
    <source>
        <dbReference type="Proteomes" id="UP001180724"/>
    </source>
</evidence>
<evidence type="ECO:0000256" key="3">
    <source>
        <dbReference type="ARBA" id="ARBA00022692"/>
    </source>
</evidence>